<organism evidence="1 2">
    <name type="scientific">Candidatus Curtissbacteria bacterium GW2011_GWA2_41_24</name>
    <dbReference type="NCBI Taxonomy" id="1618411"/>
    <lineage>
        <taxon>Bacteria</taxon>
        <taxon>Candidatus Curtissiibacteriota</taxon>
    </lineage>
</organism>
<proteinExistence type="predicted"/>
<protein>
    <submittedName>
        <fullName evidence="1">Uncharacterized protein</fullName>
    </submittedName>
</protein>
<evidence type="ECO:0000313" key="1">
    <source>
        <dbReference type="EMBL" id="KKS04915.1"/>
    </source>
</evidence>
<sequence length="245" mass="28139">MSERDRTGEVPGRLTFIEIEQPISGLHLVISGCESFIAGDFARGEFLRFRPIRWNKWQFNLVVSEVADHLEKPPRLQTLMFLKAYHLNGIEINLDAHVRAQGPYPFQRIYFNIDAPRDLPILREELISRHQEFPQIVEQSKDRFGGLVLAVKKLGALLIGDVKNGNFMRLRLLTWNETFARLALSQVIAGRESSTKIVVVRIDTICSVVNQDLRFKFMKDPQYGRQLVSVIKAPREIAIIREKSG</sequence>
<reference evidence="1 2" key="1">
    <citation type="journal article" date="2015" name="Nature">
        <title>rRNA introns, odd ribosomes, and small enigmatic genomes across a large radiation of phyla.</title>
        <authorList>
            <person name="Brown C.T."/>
            <person name="Hug L.A."/>
            <person name="Thomas B.C."/>
            <person name="Sharon I."/>
            <person name="Castelle C.J."/>
            <person name="Singh A."/>
            <person name="Wilkins M.J."/>
            <person name="Williams K.H."/>
            <person name="Banfield J.F."/>
        </authorList>
    </citation>
    <scope>NUCLEOTIDE SEQUENCE [LARGE SCALE GENOMIC DNA]</scope>
</reference>
<dbReference type="Proteomes" id="UP000034493">
    <property type="component" value="Unassembled WGS sequence"/>
</dbReference>
<evidence type="ECO:0000313" key="2">
    <source>
        <dbReference type="Proteomes" id="UP000034493"/>
    </source>
</evidence>
<name>A0A0G0VVN0_9BACT</name>
<dbReference type="EMBL" id="LCBC01000002">
    <property type="protein sequence ID" value="KKS04915.1"/>
    <property type="molecule type" value="Genomic_DNA"/>
</dbReference>
<comment type="caution">
    <text evidence="1">The sequence shown here is derived from an EMBL/GenBank/DDBJ whole genome shotgun (WGS) entry which is preliminary data.</text>
</comment>
<gene>
    <name evidence="1" type="ORF">UU56_C0002G0055</name>
</gene>
<dbReference type="AlphaFoldDB" id="A0A0G0VVN0"/>
<dbReference type="PROSITE" id="PS51257">
    <property type="entry name" value="PROKAR_LIPOPROTEIN"/>
    <property type="match status" value="1"/>
</dbReference>
<accession>A0A0G0VVN0</accession>